<evidence type="ECO:0000256" key="1">
    <source>
        <dbReference type="ARBA" id="ARBA00004496"/>
    </source>
</evidence>
<dbReference type="FunFam" id="3.40.50.2300:FF:000050">
    <property type="entry name" value="Response regulator receiver"/>
    <property type="match status" value="1"/>
</dbReference>
<dbReference type="Gene3D" id="1.10.10.10">
    <property type="entry name" value="Winged helix-like DNA-binding domain superfamily/Winged helix DNA-binding domain"/>
    <property type="match status" value="1"/>
</dbReference>
<dbReference type="PROSITE" id="PS50921">
    <property type="entry name" value="ANTAR"/>
    <property type="match status" value="1"/>
</dbReference>
<evidence type="ECO:0000259" key="13">
    <source>
        <dbReference type="PROSITE" id="PS50921"/>
    </source>
</evidence>
<dbReference type="GO" id="GO:0003723">
    <property type="term" value="F:RNA binding"/>
    <property type="evidence" value="ECO:0007669"/>
    <property type="project" value="InterPro"/>
</dbReference>
<evidence type="ECO:0000256" key="10">
    <source>
        <dbReference type="ARBA" id="ARBA00071182"/>
    </source>
</evidence>
<evidence type="ECO:0000256" key="11">
    <source>
        <dbReference type="PROSITE-ProRule" id="PRU00169"/>
    </source>
</evidence>
<dbReference type="PROSITE" id="PS50110">
    <property type="entry name" value="RESPONSE_REGULATORY"/>
    <property type="match status" value="1"/>
</dbReference>
<evidence type="ECO:0000313" key="14">
    <source>
        <dbReference type="EMBL" id="KPV50135.1"/>
    </source>
</evidence>
<keyword evidence="4" id="KW-0902">Two-component regulatory system</keyword>
<dbReference type="InterPro" id="IPR011006">
    <property type="entry name" value="CheY-like_superfamily"/>
</dbReference>
<comment type="subcellular location">
    <subcellularLocation>
        <location evidence="1">Cytoplasm</location>
    </subcellularLocation>
</comment>
<keyword evidence="5" id="KW-0805">Transcription regulation</keyword>
<dbReference type="EMBL" id="LJCR01001562">
    <property type="protein sequence ID" value="KPV50135.1"/>
    <property type="molecule type" value="Genomic_DNA"/>
</dbReference>
<dbReference type="InterPro" id="IPR001789">
    <property type="entry name" value="Sig_transdc_resp-reg_receiver"/>
</dbReference>
<dbReference type="SMART" id="SM01012">
    <property type="entry name" value="ANTAR"/>
    <property type="match status" value="1"/>
</dbReference>
<keyword evidence="7" id="KW-0804">Transcription</keyword>
<dbReference type="GO" id="GO:0005737">
    <property type="term" value="C:cytoplasm"/>
    <property type="evidence" value="ECO:0007669"/>
    <property type="project" value="UniProtKB-SubCell"/>
</dbReference>
<keyword evidence="2" id="KW-0963">Cytoplasm</keyword>
<keyword evidence="3 11" id="KW-0597">Phosphoprotein</keyword>
<evidence type="ECO:0000256" key="8">
    <source>
        <dbReference type="ARBA" id="ARBA00055952"/>
    </source>
</evidence>
<protein>
    <recommendedName>
        <fullName evidence="10">Transcriptional regulatory protein PdtaR</fullName>
    </recommendedName>
</protein>
<feature type="domain" description="ANTAR" evidence="13">
    <location>
        <begin position="126"/>
        <end position="187"/>
    </location>
</feature>
<evidence type="ECO:0000256" key="9">
    <source>
        <dbReference type="ARBA" id="ARBA00059282"/>
    </source>
</evidence>
<dbReference type="GO" id="GO:0000160">
    <property type="term" value="P:phosphorelay signal transduction system"/>
    <property type="evidence" value="ECO:0007669"/>
    <property type="project" value="UniProtKB-KW"/>
</dbReference>
<dbReference type="PANTHER" id="PTHR43367:SF1">
    <property type="entry name" value="TWO-COMPONENT RESPONSE REGULATOR-LIKE APRR6-RELATED"/>
    <property type="match status" value="1"/>
</dbReference>
<accession>A0A0P9F1F2</accession>
<keyword evidence="6" id="KW-0346">Stress response</keyword>
<dbReference type="PANTHER" id="PTHR43367">
    <property type="match status" value="1"/>
</dbReference>
<dbReference type="PIRSF" id="PIRSF036382">
    <property type="entry name" value="RR_antiterm"/>
    <property type="match status" value="1"/>
</dbReference>
<name>A0A0P9F1F2_9CHLR</name>
<evidence type="ECO:0000259" key="12">
    <source>
        <dbReference type="PROSITE" id="PS50110"/>
    </source>
</evidence>
<dbReference type="FunFam" id="1.10.10.10:FF:000157">
    <property type="entry name" value="Response regulator receiver"/>
    <property type="match status" value="1"/>
</dbReference>
<dbReference type="AlphaFoldDB" id="A0A0P9F1F2"/>
<dbReference type="PATRIC" id="fig|186479.3.peg.2232"/>
<keyword evidence="15" id="KW-1185">Reference proteome</keyword>
<sequence>MAQQLRLVIADDESLIRMNLKETLVGLGYLVVGEAGDGVSVVNLARELRPDLVVMDIKMPKLDGIQAAKVLTEDKIAPVLLLTAYSDRELVERAREAGVVNYIVKPFRDAELLPAIEIAMARYAEFQDMDKKIGDLQETLETRKLVERAKGVLMDTQGLKEQEAFRKIQQLSMNTRKSMREIAQAILLTAQIEK</sequence>
<dbReference type="InterPro" id="IPR036388">
    <property type="entry name" value="WH-like_DNA-bd_sf"/>
</dbReference>
<dbReference type="Gene3D" id="3.40.50.2300">
    <property type="match status" value="1"/>
</dbReference>
<feature type="domain" description="Response regulatory" evidence="12">
    <location>
        <begin position="6"/>
        <end position="120"/>
    </location>
</feature>
<evidence type="ECO:0000256" key="2">
    <source>
        <dbReference type="ARBA" id="ARBA00022490"/>
    </source>
</evidence>
<comment type="function">
    <text evidence="9">In addition, the PdtaR/PdtaS two-component system controls copper and nitric oxide (NO) resistance downstream of the intramembrane protease Rip1. This coupled Rip1/PdtaS/PdtaR circuit controls NO resistance and acute lung infection in mice by relieving PdtaR/PdtaS-mediated repression of isonitrile chalkophore biosynthesis. Two signals are required to fully inactivate the PdtaR/PdtaS system and mediate NO resistance: a cytoplasmic inhibitory signal through the PdtaS kinase mediated by direct sensing of NO and the production of PPE1-5', an NO-induced small RNA, to sequester PdtaR.</text>
</comment>
<comment type="function">
    <text evidence="8">Member of the two-component regulatory system PdtaR/PdtaS. This two-component system plays an essential role in mycobacterial adaptation to poor nutrient conditions. PdtaR probably acts at the level of transcriptional antitermination rather than transcriptional initiation.</text>
</comment>
<evidence type="ECO:0000313" key="15">
    <source>
        <dbReference type="Proteomes" id="UP000050509"/>
    </source>
</evidence>
<dbReference type="Proteomes" id="UP000050509">
    <property type="component" value="Unassembled WGS sequence"/>
</dbReference>
<organism evidence="14 15">
    <name type="scientific">Kouleothrix aurantiaca</name>
    <dbReference type="NCBI Taxonomy" id="186479"/>
    <lineage>
        <taxon>Bacteria</taxon>
        <taxon>Bacillati</taxon>
        <taxon>Chloroflexota</taxon>
        <taxon>Chloroflexia</taxon>
        <taxon>Chloroflexales</taxon>
        <taxon>Roseiflexineae</taxon>
        <taxon>Roseiflexaceae</taxon>
        <taxon>Kouleothrix</taxon>
    </lineage>
</organism>
<evidence type="ECO:0000256" key="3">
    <source>
        <dbReference type="ARBA" id="ARBA00022553"/>
    </source>
</evidence>
<dbReference type="InterPro" id="IPR005561">
    <property type="entry name" value="ANTAR"/>
</dbReference>
<dbReference type="SUPFAM" id="SSF52172">
    <property type="entry name" value="CheY-like"/>
    <property type="match status" value="1"/>
</dbReference>
<reference evidence="14 15" key="1">
    <citation type="submission" date="2015-09" db="EMBL/GenBank/DDBJ databases">
        <title>Draft genome sequence of Kouleothrix aurantiaca JCM 19913.</title>
        <authorList>
            <person name="Hemp J."/>
        </authorList>
    </citation>
    <scope>NUCLEOTIDE SEQUENCE [LARGE SCALE GENOMIC DNA]</scope>
    <source>
        <strain evidence="14 15">COM-B</strain>
    </source>
</reference>
<dbReference type="SMART" id="SM00448">
    <property type="entry name" value="REC"/>
    <property type="match status" value="1"/>
</dbReference>
<proteinExistence type="predicted"/>
<dbReference type="Pfam" id="PF00072">
    <property type="entry name" value="Response_reg"/>
    <property type="match status" value="1"/>
</dbReference>
<feature type="modified residue" description="4-aspartylphosphate" evidence="11">
    <location>
        <position position="56"/>
    </location>
</feature>
<gene>
    <name evidence="14" type="ORF">SE17_28715</name>
</gene>
<comment type="caution">
    <text evidence="14">The sequence shown here is derived from an EMBL/GenBank/DDBJ whole genome shotgun (WGS) entry which is preliminary data.</text>
</comment>
<evidence type="ECO:0000256" key="6">
    <source>
        <dbReference type="ARBA" id="ARBA00023016"/>
    </source>
</evidence>
<dbReference type="InterPro" id="IPR008327">
    <property type="entry name" value="Sig_transdc_resp-reg_antiterm"/>
</dbReference>
<dbReference type="Pfam" id="PF03861">
    <property type="entry name" value="ANTAR"/>
    <property type="match status" value="1"/>
</dbReference>
<evidence type="ECO:0000256" key="5">
    <source>
        <dbReference type="ARBA" id="ARBA00023015"/>
    </source>
</evidence>
<evidence type="ECO:0000256" key="7">
    <source>
        <dbReference type="ARBA" id="ARBA00023163"/>
    </source>
</evidence>
<evidence type="ECO:0000256" key="4">
    <source>
        <dbReference type="ARBA" id="ARBA00023012"/>
    </source>
</evidence>